<evidence type="ECO:0000313" key="4">
    <source>
        <dbReference type="Proteomes" id="UP000194286"/>
    </source>
</evidence>
<dbReference type="Proteomes" id="UP000194219">
    <property type="component" value="Unassembled WGS sequence"/>
</dbReference>
<dbReference type="AlphaFoldDB" id="A0A1Y2UWJ4"/>
<gene>
    <name evidence="2" type="ORF">BHL82_10935</name>
    <name evidence="1" type="ORF">BHL83_07550</name>
</gene>
<accession>A0A1Y2UWJ4</accession>
<dbReference type="Proteomes" id="UP000194286">
    <property type="component" value="Unassembled WGS sequence"/>
</dbReference>
<comment type="caution">
    <text evidence="2">The sequence shown here is derived from an EMBL/GenBank/DDBJ whole genome shotgun (WGS) entry which is preliminary data.</text>
</comment>
<name>A0A1Y2UWJ4_LIMRT</name>
<evidence type="ECO:0000313" key="2">
    <source>
        <dbReference type="EMBL" id="OTA88409.1"/>
    </source>
</evidence>
<dbReference type="EMBL" id="MIMV01000204">
    <property type="protein sequence ID" value="OTA84009.1"/>
    <property type="molecule type" value="Genomic_DNA"/>
</dbReference>
<dbReference type="RefSeq" id="WP_225358209.1">
    <property type="nucleotide sequence ID" value="NZ_MIMF01000359.1"/>
</dbReference>
<reference evidence="2 4" key="1">
    <citation type="submission" date="2016-09" db="EMBL/GenBank/DDBJ databases">
        <title>Lactobacillus reuteri KLR3005, genome sequencing and assembly.</title>
        <authorList>
            <person name="Lee J.-Y."/>
            <person name="Kim E.B."/>
            <person name="Choi Y.-J."/>
        </authorList>
    </citation>
    <scope>NUCLEOTIDE SEQUENCE [LARGE SCALE GENOMIC DNA]</scope>
    <source>
        <strain evidence="2 4">KLR3005</strain>
    </source>
</reference>
<reference evidence="1 3" key="2">
    <citation type="submission" date="2016-09" db="EMBL/GenBank/DDBJ databases">
        <title>Lactobacillus reuteri KLR3006, genome sequencing and assembly.</title>
        <authorList>
            <person name="Lee J.-Y."/>
            <person name="Kim E.B."/>
            <person name="Choi Y.-J."/>
        </authorList>
    </citation>
    <scope>NUCLEOTIDE SEQUENCE [LARGE SCALE GENOMIC DNA]</scope>
    <source>
        <strain evidence="1 3">KLR3006</strain>
    </source>
</reference>
<proteinExistence type="predicted"/>
<organism evidence="2 4">
    <name type="scientific">Limosilactobacillus reuteri</name>
    <name type="common">Lactobacillus reuteri</name>
    <dbReference type="NCBI Taxonomy" id="1598"/>
    <lineage>
        <taxon>Bacteria</taxon>
        <taxon>Bacillati</taxon>
        <taxon>Bacillota</taxon>
        <taxon>Bacilli</taxon>
        <taxon>Lactobacillales</taxon>
        <taxon>Lactobacillaceae</taxon>
        <taxon>Limosilactobacillus</taxon>
    </lineage>
</organism>
<evidence type="ECO:0000313" key="1">
    <source>
        <dbReference type="EMBL" id="OTA84009.1"/>
    </source>
</evidence>
<dbReference type="EMBL" id="MIMU01000029">
    <property type="protein sequence ID" value="OTA88409.1"/>
    <property type="molecule type" value="Genomic_DNA"/>
</dbReference>
<evidence type="ECO:0000313" key="3">
    <source>
        <dbReference type="Proteomes" id="UP000194219"/>
    </source>
</evidence>
<protein>
    <submittedName>
        <fullName evidence="2">Uncharacterized protein</fullName>
    </submittedName>
</protein>
<sequence length="63" mass="7674">MVRRTKKDRYFAMYKGDKYVDGGTIVELARKYHRTINQMIYLTYPTTHKRAKDNRLLLYEVKD</sequence>